<feature type="non-terminal residue" evidence="2">
    <location>
        <position position="1"/>
    </location>
</feature>
<organism evidence="2 3">
    <name type="scientific">Wuchereria bancrofti</name>
    <dbReference type="NCBI Taxonomy" id="6293"/>
    <lineage>
        <taxon>Eukaryota</taxon>
        <taxon>Metazoa</taxon>
        <taxon>Ecdysozoa</taxon>
        <taxon>Nematoda</taxon>
        <taxon>Chromadorea</taxon>
        <taxon>Rhabditida</taxon>
        <taxon>Spirurina</taxon>
        <taxon>Spiruromorpha</taxon>
        <taxon>Filarioidea</taxon>
        <taxon>Onchocercidae</taxon>
        <taxon>Wuchereria</taxon>
    </lineage>
</organism>
<evidence type="ECO:0000256" key="1">
    <source>
        <dbReference type="SAM" id="MobiDB-lite"/>
    </source>
</evidence>
<dbReference type="Proteomes" id="UP000004810">
    <property type="component" value="Unassembled WGS sequence"/>
</dbReference>
<feature type="region of interest" description="Disordered" evidence="1">
    <location>
        <begin position="1"/>
        <end position="27"/>
    </location>
</feature>
<sequence length="52" mass="6194">EEEEEEEEVKDQEMKEEEEKDQEMKEEVKMNLSAAAISSFIRDHKIFSTNCL</sequence>
<reference evidence="3" key="1">
    <citation type="submission" date="2012-08" db="EMBL/GenBank/DDBJ databases">
        <title>The Genome Sequence of Wuchereria bancrofti.</title>
        <authorList>
            <person name="Nutman T.B."/>
            <person name="Fink D.L."/>
            <person name="Russ C."/>
            <person name="Young S."/>
            <person name="Zeng Q."/>
            <person name="Koehrsen M."/>
            <person name="Alvarado L."/>
            <person name="Berlin A."/>
            <person name="Chapman S.B."/>
            <person name="Chen Z."/>
            <person name="Freedman E."/>
            <person name="Gellesch M."/>
            <person name="Goldberg J."/>
            <person name="Griggs A."/>
            <person name="Gujja S."/>
            <person name="Heilman E.R."/>
            <person name="Heiman D."/>
            <person name="Hepburn T."/>
            <person name="Howarth C."/>
            <person name="Jen D."/>
            <person name="Larson L."/>
            <person name="Lewis B."/>
            <person name="Mehta T."/>
            <person name="Park D."/>
            <person name="Pearson M."/>
            <person name="Roberts A."/>
            <person name="Saif S."/>
            <person name="Shea T."/>
            <person name="Shenoy N."/>
            <person name="Sisk P."/>
            <person name="Stolte C."/>
            <person name="Sykes S."/>
            <person name="Walk T."/>
            <person name="White J."/>
            <person name="Yandava C."/>
            <person name="Haas B."/>
            <person name="Henn M.R."/>
            <person name="Nusbaum C."/>
            <person name="Birren B."/>
        </authorList>
    </citation>
    <scope>NUCLEOTIDE SEQUENCE [LARGE SCALE GENOMIC DNA]</scope>
    <source>
        <strain evidence="3">NA</strain>
    </source>
</reference>
<dbReference type="EMBL" id="ADBV01001707">
    <property type="protein sequence ID" value="EJW84280.1"/>
    <property type="molecule type" value="Genomic_DNA"/>
</dbReference>
<evidence type="ECO:0000313" key="2">
    <source>
        <dbReference type="EMBL" id="EJW84280.1"/>
    </source>
</evidence>
<name>J9BAW6_WUCBA</name>
<proteinExistence type="predicted"/>
<feature type="compositionally biased region" description="Acidic residues" evidence="1">
    <location>
        <begin position="1"/>
        <end position="21"/>
    </location>
</feature>
<protein>
    <submittedName>
        <fullName evidence="2">Uncharacterized protein</fullName>
    </submittedName>
</protein>
<gene>
    <name evidence="2" type="ORF">WUBG_04810</name>
</gene>
<dbReference type="AlphaFoldDB" id="J9BAW6"/>
<evidence type="ECO:0000313" key="3">
    <source>
        <dbReference type="Proteomes" id="UP000004810"/>
    </source>
</evidence>
<accession>J9BAW6</accession>
<comment type="caution">
    <text evidence="2">The sequence shown here is derived from an EMBL/GenBank/DDBJ whole genome shotgun (WGS) entry which is preliminary data.</text>
</comment>